<dbReference type="GO" id="GO:0046872">
    <property type="term" value="F:metal ion binding"/>
    <property type="evidence" value="ECO:0007669"/>
    <property type="project" value="UniProtKB-KW"/>
</dbReference>
<dbReference type="Proteomes" id="UP000315711">
    <property type="component" value="Unassembled WGS sequence"/>
</dbReference>
<keyword evidence="11" id="KW-0129">CBS domain</keyword>
<dbReference type="OrthoDB" id="9805698at2"/>
<keyword evidence="9" id="KW-0460">Magnesium</keyword>
<keyword evidence="8" id="KW-0547">Nucleotide-binding</keyword>
<sequence length="839" mass="95036">MEVIVSHMNLDFDGLACLLAAKKLHPNATVALTDTQHKTVQSFLAIYRDQLNFSSYEQVKWSDLQTLILVDVASLKRTGIADRSLPKTFHTIIYDHHPQKAGDLTEGERYIEDVGAAITLMTELLLDRSIMISPFEATLFGLGLYTDTGNFTYPQVTARDLHVAAILKERGMDVTLIEHFAYEILSTEDKKLFQVLLTNGEEHSYSGVHIFITSYEQSAYQAGLATLTRRLLEATDSDAVLSIVKMKEHVYVVGRASSNRINFRSMMESLGGGGHDQAASATMKKSDLKSVVNQVNEKIHTIIKPAITAAEIMASPVKFVSPDDKIEDVLEQMFQFGHTGFPVLDENEQLVGVISRRDVDKATHHGLGHAPVKGYMSTQPVTLPPEASLEEIQATMMKHNVGRIPIIDNEKMVGILSRTDVIEQLHKQTVRDNDQPSSNSEMVSRMKALLPPSTFELLEKTGLIADKYKLNVYLIGGIVRDLLLNRQNEDIDLVVEGDGVEFAKKLASELGGEIKAHDAFGTATWTTSTSIKVDVVTCRTEYYEAPGLLPIVRASNIREDLRRRDFTINTMALRINKQYFGDILDYFQGQVDIKKKKIRILHNLSFIEDPTRIFRGVRFALRFSYQFADQTNRLAKDAAPMLKHISALRLHRELELLMAEGQLVEGMKMLDQLHVWVSLFEVKPTLKTWKHLNQMINAKLTDSFYFLTILLYGSKKWKDKLTPYALTAKQSKLVQQLVQITTIDLKDNDMLSKLHTSLFSFLDETIFLYALLDEKEYLLKYLQKRKEITLFLTGNDLIKIGMKPGPVFSTILHQLMCLQLDEHIRTKEEAINWLKNQRG</sequence>
<dbReference type="PANTHER" id="PTHR47788:SF1">
    <property type="entry name" value="A-ADDING TRNA NUCLEOTIDYLTRANSFERASE"/>
    <property type="match status" value="1"/>
</dbReference>
<dbReference type="Pfam" id="PF12627">
    <property type="entry name" value="PolyA_pol_RNAbd"/>
    <property type="match status" value="1"/>
</dbReference>
<dbReference type="CDD" id="cd04595">
    <property type="entry name" value="CBS_pair_DHH_polyA_Pol_assoc"/>
    <property type="match status" value="1"/>
</dbReference>
<evidence type="ECO:0000259" key="13">
    <source>
        <dbReference type="PROSITE" id="PS51371"/>
    </source>
</evidence>
<dbReference type="Pfam" id="PF01743">
    <property type="entry name" value="PolyA_pol"/>
    <property type="match status" value="1"/>
</dbReference>
<keyword evidence="5" id="KW-0819">tRNA processing</keyword>
<dbReference type="Gene3D" id="3.10.310.30">
    <property type="match status" value="1"/>
</dbReference>
<evidence type="ECO:0000256" key="9">
    <source>
        <dbReference type="ARBA" id="ARBA00022842"/>
    </source>
</evidence>
<accession>A0A562QKK9</accession>
<dbReference type="Gene3D" id="3.30.460.10">
    <property type="entry name" value="Beta Polymerase, domain 2"/>
    <property type="match status" value="1"/>
</dbReference>
<dbReference type="Gene3D" id="3.90.1640.10">
    <property type="entry name" value="inorganic pyrophosphatase (n-terminal core)"/>
    <property type="match status" value="1"/>
</dbReference>
<dbReference type="InterPro" id="IPR032828">
    <property type="entry name" value="PolyA_RNA-bd"/>
</dbReference>
<dbReference type="SMART" id="SM00116">
    <property type="entry name" value="CBS"/>
    <property type="match status" value="2"/>
</dbReference>
<dbReference type="RefSeq" id="WP_144450251.1">
    <property type="nucleotide sequence ID" value="NZ_VLKZ01000004.1"/>
</dbReference>
<evidence type="ECO:0000256" key="7">
    <source>
        <dbReference type="ARBA" id="ARBA00022723"/>
    </source>
</evidence>
<comment type="cofactor">
    <cofactor evidence="1">
        <name>Mg(2+)</name>
        <dbReference type="ChEBI" id="CHEBI:18420"/>
    </cofactor>
</comment>
<dbReference type="GO" id="GO:0016779">
    <property type="term" value="F:nucleotidyltransferase activity"/>
    <property type="evidence" value="ECO:0007669"/>
    <property type="project" value="UniProtKB-KW"/>
</dbReference>
<dbReference type="Pfam" id="PF00571">
    <property type="entry name" value="CBS"/>
    <property type="match status" value="2"/>
</dbReference>
<dbReference type="SUPFAM" id="SSF64182">
    <property type="entry name" value="DHH phosphoesterases"/>
    <property type="match status" value="1"/>
</dbReference>
<dbReference type="InterPro" id="IPR003156">
    <property type="entry name" value="DHHA1_dom"/>
</dbReference>
<dbReference type="InterPro" id="IPR000644">
    <property type="entry name" value="CBS_dom"/>
</dbReference>
<keyword evidence="7" id="KW-0479">Metal-binding</keyword>
<keyword evidence="15" id="KW-1185">Reference proteome</keyword>
<proteinExistence type="inferred from homology"/>
<dbReference type="Pfam" id="PF02272">
    <property type="entry name" value="DHHA1"/>
    <property type="match status" value="1"/>
</dbReference>
<dbReference type="PROSITE" id="PS51371">
    <property type="entry name" value="CBS"/>
    <property type="match status" value="2"/>
</dbReference>
<evidence type="ECO:0000256" key="10">
    <source>
        <dbReference type="ARBA" id="ARBA00022884"/>
    </source>
</evidence>
<dbReference type="SUPFAM" id="SSF81891">
    <property type="entry name" value="Poly A polymerase C-terminal region-like"/>
    <property type="match status" value="1"/>
</dbReference>
<evidence type="ECO:0000256" key="11">
    <source>
        <dbReference type="PROSITE-ProRule" id="PRU00703"/>
    </source>
</evidence>
<evidence type="ECO:0000256" key="3">
    <source>
        <dbReference type="ARBA" id="ARBA00022555"/>
    </source>
</evidence>
<dbReference type="InterPro" id="IPR043519">
    <property type="entry name" value="NT_sf"/>
</dbReference>
<dbReference type="InterPro" id="IPR052390">
    <property type="entry name" value="tRNA_nt/polyA_polymerase"/>
</dbReference>
<dbReference type="GO" id="GO:0000049">
    <property type="term" value="F:tRNA binding"/>
    <property type="evidence" value="ECO:0007669"/>
    <property type="project" value="UniProtKB-KW"/>
</dbReference>
<evidence type="ECO:0000313" key="15">
    <source>
        <dbReference type="Proteomes" id="UP000315711"/>
    </source>
</evidence>
<keyword evidence="10 12" id="KW-0694">RNA-binding</keyword>
<protein>
    <submittedName>
        <fullName evidence="14">tRNA nucleotidyltransferase (CCA-adding enzyme)</fullName>
    </submittedName>
</protein>
<dbReference type="AlphaFoldDB" id="A0A562QKK9"/>
<comment type="similarity">
    <text evidence="2 12">Belongs to the tRNA nucleotidyltransferase/poly(A) polymerase family.</text>
</comment>
<evidence type="ECO:0000313" key="14">
    <source>
        <dbReference type="EMBL" id="TWI57245.1"/>
    </source>
</evidence>
<dbReference type="InterPro" id="IPR038763">
    <property type="entry name" value="DHH_sf"/>
</dbReference>
<name>A0A562QKK9_9BACI</name>
<dbReference type="SUPFAM" id="SSF81301">
    <property type="entry name" value="Nucleotidyltransferase"/>
    <property type="match status" value="1"/>
</dbReference>
<reference evidence="14 15" key="1">
    <citation type="journal article" date="2015" name="Stand. Genomic Sci.">
        <title>Genomic Encyclopedia of Bacterial and Archaeal Type Strains, Phase III: the genomes of soil and plant-associated and newly described type strains.</title>
        <authorList>
            <person name="Whitman W.B."/>
            <person name="Woyke T."/>
            <person name="Klenk H.P."/>
            <person name="Zhou Y."/>
            <person name="Lilburn T.G."/>
            <person name="Beck B.J."/>
            <person name="De Vos P."/>
            <person name="Vandamme P."/>
            <person name="Eisen J.A."/>
            <person name="Garrity G."/>
            <person name="Hugenholtz P."/>
            <person name="Kyrpides N.C."/>
        </authorList>
    </citation>
    <scope>NUCLEOTIDE SEQUENCE [LARGE SCALE GENOMIC DNA]</scope>
    <source>
        <strain evidence="14 15">CGMCC 1.10116</strain>
    </source>
</reference>
<dbReference type="Gene3D" id="3.10.580.10">
    <property type="entry name" value="CBS-domain"/>
    <property type="match status" value="1"/>
</dbReference>
<evidence type="ECO:0000256" key="4">
    <source>
        <dbReference type="ARBA" id="ARBA00022679"/>
    </source>
</evidence>
<evidence type="ECO:0000256" key="12">
    <source>
        <dbReference type="RuleBase" id="RU003953"/>
    </source>
</evidence>
<feature type="domain" description="CBS" evidence="13">
    <location>
        <begin position="313"/>
        <end position="372"/>
    </location>
</feature>
<evidence type="ECO:0000256" key="2">
    <source>
        <dbReference type="ARBA" id="ARBA00007265"/>
    </source>
</evidence>
<evidence type="ECO:0000256" key="6">
    <source>
        <dbReference type="ARBA" id="ARBA00022695"/>
    </source>
</evidence>
<keyword evidence="3" id="KW-0820">tRNA-binding</keyword>
<dbReference type="GO" id="GO:0008033">
    <property type="term" value="P:tRNA processing"/>
    <property type="evidence" value="ECO:0007669"/>
    <property type="project" value="UniProtKB-KW"/>
</dbReference>
<dbReference type="SUPFAM" id="SSF54631">
    <property type="entry name" value="CBS-domain pair"/>
    <property type="match status" value="1"/>
</dbReference>
<dbReference type="GO" id="GO:0000166">
    <property type="term" value="F:nucleotide binding"/>
    <property type="evidence" value="ECO:0007669"/>
    <property type="project" value="UniProtKB-KW"/>
</dbReference>
<dbReference type="Gene3D" id="1.10.3090.10">
    <property type="entry name" value="cca-adding enzyme, domain 2"/>
    <property type="match status" value="1"/>
</dbReference>
<keyword evidence="6" id="KW-0548">Nucleotidyltransferase</keyword>
<feature type="domain" description="CBS" evidence="13">
    <location>
        <begin position="376"/>
        <end position="433"/>
    </location>
</feature>
<evidence type="ECO:0000256" key="8">
    <source>
        <dbReference type="ARBA" id="ARBA00022741"/>
    </source>
</evidence>
<evidence type="ECO:0000256" key="5">
    <source>
        <dbReference type="ARBA" id="ARBA00022694"/>
    </source>
</evidence>
<dbReference type="InterPro" id="IPR002646">
    <property type="entry name" value="PolA_pol_head_dom"/>
</dbReference>
<dbReference type="InterPro" id="IPR046342">
    <property type="entry name" value="CBS_dom_sf"/>
</dbReference>
<dbReference type="CDD" id="cd05398">
    <property type="entry name" value="NT_ClassII-CCAase"/>
    <property type="match status" value="1"/>
</dbReference>
<dbReference type="PANTHER" id="PTHR47788">
    <property type="entry name" value="POLYA POLYMERASE"/>
    <property type="match status" value="1"/>
</dbReference>
<comment type="caution">
    <text evidence="14">The sequence shown here is derived from an EMBL/GenBank/DDBJ whole genome shotgun (WGS) entry which is preliminary data.</text>
</comment>
<gene>
    <name evidence="14" type="ORF">IQ10_01951</name>
</gene>
<keyword evidence="4 12" id="KW-0808">Transferase</keyword>
<organism evidence="14 15">
    <name type="scientific">Halalkalibacter nanhaiisediminis</name>
    <dbReference type="NCBI Taxonomy" id="688079"/>
    <lineage>
        <taxon>Bacteria</taxon>
        <taxon>Bacillati</taxon>
        <taxon>Bacillota</taxon>
        <taxon>Bacilli</taxon>
        <taxon>Bacillales</taxon>
        <taxon>Bacillaceae</taxon>
        <taxon>Halalkalibacter</taxon>
    </lineage>
</organism>
<dbReference type="EMBL" id="VLKZ01000004">
    <property type="protein sequence ID" value="TWI57245.1"/>
    <property type="molecule type" value="Genomic_DNA"/>
</dbReference>
<evidence type="ECO:0000256" key="1">
    <source>
        <dbReference type="ARBA" id="ARBA00001946"/>
    </source>
</evidence>